<dbReference type="PATRIC" id="fig|1088721.3.peg.2420"/>
<accession>G6EDM9</accession>
<dbReference type="Proteomes" id="UP000004030">
    <property type="component" value="Unassembled WGS sequence"/>
</dbReference>
<dbReference type="AlphaFoldDB" id="G6EDM9"/>
<reference evidence="1 2" key="1">
    <citation type="journal article" date="2012" name="J. Bacteriol.">
        <title>Genome sequence of benzo(a)pyrene-degrading bacterium Novosphingobium pentaromativorans US6-1.</title>
        <authorList>
            <person name="Luo Y.R."/>
            <person name="Kang S.G."/>
            <person name="Kim S.J."/>
            <person name="Kim M.R."/>
            <person name="Li N."/>
            <person name="Lee J.H."/>
            <person name="Kwon K.K."/>
        </authorList>
    </citation>
    <scope>NUCLEOTIDE SEQUENCE [LARGE SCALE GENOMIC DNA]</scope>
    <source>
        <strain evidence="1 2">US6-1</strain>
    </source>
</reference>
<evidence type="ECO:0000313" key="1">
    <source>
        <dbReference type="EMBL" id="EHJ60517.1"/>
    </source>
</evidence>
<dbReference type="EMBL" id="AGFM01000037">
    <property type="protein sequence ID" value="EHJ60517.1"/>
    <property type="molecule type" value="Genomic_DNA"/>
</dbReference>
<name>G6EDM9_9SPHN</name>
<organism evidence="1 2">
    <name type="scientific">Novosphingobium pentaromativorans US6-1</name>
    <dbReference type="NCBI Taxonomy" id="1088721"/>
    <lineage>
        <taxon>Bacteria</taxon>
        <taxon>Pseudomonadati</taxon>
        <taxon>Pseudomonadota</taxon>
        <taxon>Alphaproteobacteria</taxon>
        <taxon>Sphingomonadales</taxon>
        <taxon>Sphingomonadaceae</taxon>
        <taxon>Novosphingobium</taxon>
    </lineage>
</organism>
<evidence type="ECO:0000313" key="2">
    <source>
        <dbReference type="Proteomes" id="UP000004030"/>
    </source>
</evidence>
<sequence length="47" mass="5149">MEVDDIQVAGSSRIARRGVMKHLKCYTNFDADGMSKSSSLIVIAFSI</sequence>
<protein>
    <submittedName>
        <fullName evidence="1">Uncharacterized protein</fullName>
    </submittedName>
</protein>
<gene>
    <name evidence="1" type="ORF">NSU_2450</name>
</gene>
<keyword evidence="2" id="KW-1185">Reference proteome</keyword>
<proteinExistence type="predicted"/>
<comment type="caution">
    <text evidence="1">The sequence shown here is derived from an EMBL/GenBank/DDBJ whole genome shotgun (WGS) entry which is preliminary data.</text>
</comment>